<dbReference type="EMBL" id="MWQN01000004">
    <property type="protein sequence ID" value="OPC76995.1"/>
    <property type="molecule type" value="Genomic_DNA"/>
</dbReference>
<dbReference type="STRING" id="159449.B4N89_41155"/>
<keyword evidence="2" id="KW-1185">Reference proteome</keyword>
<sequence length="157" mass="16084">MIATLLAGSEPRAAAPATWSSGIVASPYGAFGALAPAFAHGAEHTLVDLGFGQFTFSRTWWDEVRAMDLAAALASYARPLLAMAGTDDDLVAPAASAALACAAASQDATVMEFAGADHIFNVLGPGTDVSAAVIETTVDWFAERLLRTGAQIAEGAR</sequence>
<comment type="caution">
    <text evidence="1">The sequence shown here is derived from an EMBL/GenBank/DDBJ whole genome shotgun (WGS) entry which is preliminary data.</text>
</comment>
<accession>A0A1T3NJV2</accession>
<gene>
    <name evidence="1" type="ORF">B4N89_41155</name>
</gene>
<organism evidence="1 2">
    <name type="scientific">Embleya scabrispora</name>
    <dbReference type="NCBI Taxonomy" id="159449"/>
    <lineage>
        <taxon>Bacteria</taxon>
        <taxon>Bacillati</taxon>
        <taxon>Actinomycetota</taxon>
        <taxon>Actinomycetes</taxon>
        <taxon>Kitasatosporales</taxon>
        <taxon>Streptomycetaceae</taxon>
        <taxon>Embleya</taxon>
    </lineage>
</organism>
<dbReference type="AlphaFoldDB" id="A0A1T3NJV2"/>
<proteinExistence type="predicted"/>
<dbReference type="Gene3D" id="3.40.50.1820">
    <property type="entry name" value="alpha/beta hydrolase"/>
    <property type="match status" value="1"/>
</dbReference>
<dbReference type="SUPFAM" id="SSF53474">
    <property type="entry name" value="alpha/beta-Hydrolases"/>
    <property type="match status" value="1"/>
</dbReference>
<evidence type="ECO:0000313" key="2">
    <source>
        <dbReference type="Proteomes" id="UP000190037"/>
    </source>
</evidence>
<reference evidence="1 2" key="1">
    <citation type="submission" date="2017-03" db="EMBL/GenBank/DDBJ databases">
        <title>Draft genome sequence of Streptomyces scabrisporus NF3, endophyte isolated from Amphipterygium adstringens.</title>
        <authorList>
            <person name="Vazquez M."/>
            <person name="Ceapa C.D."/>
            <person name="Rodriguez Luna D."/>
            <person name="Sanchez Esquivel S."/>
        </authorList>
    </citation>
    <scope>NUCLEOTIDE SEQUENCE [LARGE SCALE GENOMIC DNA]</scope>
    <source>
        <strain evidence="1 2">NF3</strain>
    </source>
</reference>
<evidence type="ECO:0000313" key="1">
    <source>
        <dbReference type="EMBL" id="OPC76995.1"/>
    </source>
</evidence>
<name>A0A1T3NJV2_9ACTN</name>
<protein>
    <submittedName>
        <fullName evidence="1">Uncharacterized protein</fullName>
    </submittedName>
</protein>
<dbReference type="Proteomes" id="UP000190037">
    <property type="component" value="Unassembled WGS sequence"/>
</dbReference>
<dbReference type="InterPro" id="IPR029058">
    <property type="entry name" value="AB_hydrolase_fold"/>
</dbReference>